<dbReference type="InterPro" id="IPR022313">
    <property type="entry name" value="Phe/His_NH3-lyase_AS"/>
</dbReference>
<dbReference type="InterPro" id="IPR008948">
    <property type="entry name" value="L-Aspartase-like"/>
</dbReference>
<keyword evidence="4" id="KW-1185">Reference proteome</keyword>
<dbReference type="PROSITE" id="PS00488">
    <property type="entry name" value="PAL_HISTIDASE"/>
    <property type="match status" value="1"/>
</dbReference>
<evidence type="ECO:0000313" key="4">
    <source>
        <dbReference type="Proteomes" id="UP001211907"/>
    </source>
</evidence>
<evidence type="ECO:0008006" key="5">
    <source>
        <dbReference type="Google" id="ProtNLM"/>
    </source>
</evidence>
<dbReference type="Gene3D" id="1.20.200.10">
    <property type="entry name" value="Fumarase/aspartase (Central domain)"/>
    <property type="match status" value="1"/>
</dbReference>
<evidence type="ECO:0000313" key="3">
    <source>
        <dbReference type="EMBL" id="KAJ3088389.1"/>
    </source>
</evidence>
<comment type="caution">
    <text evidence="3">The sequence shown here is derived from an EMBL/GenBank/DDBJ whole genome shotgun (WGS) entry which is preliminary data.</text>
</comment>
<sequence>MSHSQQFPNPFILDGETLTPEALYHLSFGTTTIDLSPDSWQKVAASRKTIDSIVAQNIPVYGINTGFGNFANVSIPPEKIDELQRRLIVSHSAGVGQPLSVERTRMLLALRINVLARGRSGIRCETLKIMLTAFNKSLLSYVPEQGTVGASGDLAPLAHLALGLLGMGKMWNPTSGTYEDAAKVLREHDCEPIELKAKEGLAMINGTQFMGAFASEAVTRAAMLAKQADIIGALTLECLQGTPRAMDARIHEARPHPGQNISAKRIRDLLTSNNSEQKPSSVTPMNFDDCSELFKSHGYQGRIQDPYTLRCIPQ</sequence>
<accession>A0AAD5SNQ1</accession>
<keyword evidence="2" id="KW-0456">Lyase</keyword>
<dbReference type="InterPro" id="IPR001106">
    <property type="entry name" value="Aromatic_Lyase"/>
</dbReference>
<organism evidence="3 4">
    <name type="scientific">Physocladia obscura</name>
    <dbReference type="NCBI Taxonomy" id="109957"/>
    <lineage>
        <taxon>Eukaryota</taxon>
        <taxon>Fungi</taxon>
        <taxon>Fungi incertae sedis</taxon>
        <taxon>Chytridiomycota</taxon>
        <taxon>Chytridiomycota incertae sedis</taxon>
        <taxon>Chytridiomycetes</taxon>
        <taxon>Chytridiales</taxon>
        <taxon>Chytriomycetaceae</taxon>
        <taxon>Physocladia</taxon>
    </lineage>
</organism>
<dbReference type="InterPro" id="IPR024083">
    <property type="entry name" value="Fumarase/histidase_N"/>
</dbReference>
<proteinExistence type="inferred from homology"/>
<feature type="non-terminal residue" evidence="3">
    <location>
        <position position="314"/>
    </location>
</feature>
<dbReference type="EMBL" id="JADGJH010003862">
    <property type="protein sequence ID" value="KAJ3088389.1"/>
    <property type="molecule type" value="Genomic_DNA"/>
</dbReference>
<reference evidence="3" key="1">
    <citation type="submission" date="2020-05" db="EMBL/GenBank/DDBJ databases">
        <title>Phylogenomic resolution of chytrid fungi.</title>
        <authorList>
            <person name="Stajich J.E."/>
            <person name="Amses K."/>
            <person name="Simmons R."/>
            <person name="Seto K."/>
            <person name="Myers J."/>
            <person name="Bonds A."/>
            <person name="Quandt C.A."/>
            <person name="Barry K."/>
            <person name="Liu P."/>
            <person name="Grigoriev I."/>
            <person name="Longcore J.E."/>
            <person name="James T.Y."/>
        </authorList>
    </citation>
    <scope>NUCLEOTIDE SEQUENCE</scope>
    <source>
        <strain evidence="3">JEL0513</strain>
    </source>
</reference>
<dbReference type="Proteomes" id="UP001211907">
    <property type="component" value="Unassembled WGS sequence"/>
</dbReference>
<comment type="similarity">
    <text evidence="1">Belongs to the PAL/histidase family.</text>
</comment>
<evidence type="ECO:0000256" key="1">
    <source>
        <dbReference type="ARBA" id="ARBA00007238"/>
    </source>
</evidence>
<dbReference type="PANTHER" id="PTHR10362">
    <property type="entry name" value="HISTIDINE AMMONIA-LYASE"/>
    <property type="match status" value="1"/>
</dbReference>
<name>A0AAD5SNQ1_9FUNG</name>
<gene>
    <name evidence="3" type="ORF">HK100_008054</name>
</gene>
<dbReference type="Gene3D" id="1.10.275.10">
    <property type="entry name" value="Fumarase/aspartase (N-terminal domain)"/>
    <property type="match status" value="1"/>
</dbReference>
<dbReference type="AlphaFoldDB" id="A0AAD5SNQ1"/>
<dbReference type="FunFam" id="1.10.275.10:FF:000005">
    <property type="entry name" value="Histidine ammonia-lyase"/>
    <property type="match status" value="1"/>
</dbReference>
<dbReference type="SUPFAM" id="SSF48557">
    <property type="entry name" value="L-aspartase-like"/>
    <property type="match status" value="1"/>
</dbReference>
<dbReference type="GO" id="GO:0016841">
    <property type="term" value="F:ammonia-lyase activity"/>
    <property type="evidence" value="ECO:0007669"/>
    <property type="project" value="InterPro"/>
</dbReference>
<evidence type="ECO:0000256" key="2">
    <source>
        <dbReference type="ARBA" id="ARBA00023239"/>
    </source>
</evidence>
<dbReference type="Pfam" id="PF00221">
    <property type="entry name" value="Lyase_aromatic"/>
    <property type="match status" value="1"/>
</dbReference>
<protein>
    <recommendedName>
        <fullName evidence="5">Histidine ammonia-lyase</fullName>
    </recommendedName>
</protein>